<accession>A0A4Z2H4Q0</accession>
<reference evidence="2 3" key="1">
    <citation type="submission" date="2019-03" db="EMBL/GenBank/DDBJ databases">
        <title>First draft genome of Liparis tanakae, snailfish: a comprehensive survey of snailfish specific genes.</title>
        <authorList>
            <person name="Kim W."/>
            <person name="Song I."/>
            <person name="Jeong J.-H."/>
            <person name="Kim D."/>
            <person name="Kim S."/>
            <person name="Ryu S."/>
            <person name="Song J.Y."/>
            <person name="Lee S.K."/>
        </authorList>
    </citation>
    <scope>NUCLEOTIDE SEQUENCE [LARGE SCALE GENOMIC DNA]</scope>
    <source>
        <tissue evidence="2">Muscle</tissue>
    </source>
</reference>
<feature type="compositionally biased region" description="Polar residues" evidence="1">
    <location>
        <begin position="193"/>
        <end position="222"/>
    </location>
</feature>
<evidence type="ECO:0000313" key="3">
    <source>
        <dbReference type="Proteomes" id="UP000314294"/>
    </source>
</evidence>
<feature type="compositionally biased region" description="Basic and acidic residues" evidence="1">
    <location>
        <begin position="179"/>
        <end position="192"/>
    </location>
</feature>
<evidence type="ECO:0000313" key="2">
    <source>
        <dbReference type="EMBL" id="TNN60265.1"/>
    </source>
</evidence>
<dbReference type="EMBL" id="SRLO01000337">
    <property type="protein sequence ID" value="TNN60265.1"/>
    <property type="molecule type" value="Genomic_DNA"/>
</dbReference>
<dbReference type="PANTHER" id="PTHR31709">
    <property type="entry name" value="LEUCINE ZIPPER PROTEIN 4-RELATED"/>
    <property type="match status" value="1"/>
</dbReference>
<gene>
    <name evidence="2" type="ORF">EYF80_029518</name>
</gene>
<keyword evidence="3" id="KW-1185">Reference proteome</keyword>
<dbReference type="PANTHER" id="PTHR31709:SF3">
    <property type="entry name" value="LEUCINE ZIPPER PROTEIN 4-RELATED"/>
    <property type="match status" value="1"/>
</dbReference>
<name>A0A4Z2H4Q0_9TELE</name>
<protein>
    <submittedName>
        <fullName evidence="2">Uncharacterized protein</fullName>
    </submittedName>
</protein>
<organism evidence="2 3">
    <name type="scientific">Liparis tanakae</name>
    <name type="common">Tanaka's snailfish</name>
    <dbReference type="NCBI Taxonomy" id="230148"/>
    <lineage>
        <taxon>Eukaryota</taxon>
        <taxon>Metazoa</taxon>
        <taxon>Chordata</taxon>
        <taxon>Craniata</taxon>
        <taxon>Vertebrata</taxon>
        <taxon>Euteleostomi</taxon>
        <taxon>Actinopterygii</taxon>
        <taxon>Neopterygii</taxon>
        <taxon>Teleostei</taxon>
        <taxon>Neoteleostei</taxon>
        <taxon>Acanthomorphata</taxon>
        <taxon>Eupercaria</taxon>
        <taxon>Perciformes</taxon>
        <taxon>Cottioidei</taxon>
        <taxon>Cottales</taxon>
        <taxon>Liparidae</taxon>
        <taxon>Liparis</taxon>
    </lineage>
</organism>
<dbReference type="Proteomes" id="UP000314294">
    <property type="component" value="Unassembled WGS sequence"/>
</dbReference>
<feature type="region of interest" description="Disordered" evidence="1">
    <location>
        <begin position="129"/>
        <end position="222"/>
    </location>
</feature>
<feature type="compositionally biased region" description="Polar residues" evidence="1">
    <location>
        <begin position="156"/>
        <end position="167"/>
    </location>
</feature>
<dbReference type="InterPro" id="IPR052690">
    <property type="entry name" value="Antho-RFamide"/>
</dbReference>
<feature type="compositionally biased region" description="Basic residues" evidence="1">
    <location>
        <begin position="140"/>
        <end position="152"/>
    </location>
</feature>
<dbReference type="AlphaFoldDB" id="A0A4Z2H4Q0"/>
<sequence length="222" mass="25356">MMAEEVVHSSHGRSWGTSITCCTHRAWGARKSLGPEQTFWTRISSVSLEGVSFVSEAAGWSRWSTLSLSSGGSVVSTQTKRTLFPWRSKRSGFSKWTLAGLEAALESQRCPSLQAFPEDLEDLRHRVPQRDQDYPSATNKHQRKPYKHKTVKQRPSDLQTVRPSDLQTFRPLDLQTFRPSDRQTFRPSDRQTVRPSDLQTVRPSDLQTVRPSDLQTFRPSDR</sequence>
<proteinExistence type="predicted"/>
<evidence type="ECO:0000256" key="1">
    <source>
        <dbReference type="SAM" id="MobiDB-lite"/>
    </source>
</evidence>
<dbReference type="OrthoDB" id="8958223at2759"/>
<comment type="caution">
    <text evidence="2">The sequence shown here is derived from an EMBL/GenBank/DDBJ whole genome shotgun (WGS) entry which is preliminary data.</text>
</comment>